<dbReference type="GeneID" id="91754882"/>
<feature type="region of interest" description="Disordered" evidence="1">
    <location>
        <begin position="189"/>
        <end position="246"/>
    </location>
</feature>
<reference evidence="3 9" key="1">
    <citation type="journal article" date="2014" name="J. Bacteriol.">
        <title>Role of an Archaeal PitA Transporter in the Copper and Arsenic Resistance of Metallosphaera sedula, an Extreme Thermoacidophile.</title>
        <authorList>
            <person name="McCarthy S."/>
            <person name="Ai C."/>
            <person name="Wheaton G."/>
            <person name="Tevatia R."/>
            <person name="Eckrich V."/>
            <person name="Kelly R."/>
            <person name="Blum P."/>
        </authorList>
    </citation>
    <scope>NUCLEOTIDE SEQUENCE [LARGE SCALE GENOMIC DNA]</scope>
    <source>
        <strain evidence="3 9">CuR1</strain>
    </source>
</reference>
<feature type="compositionally biased region" description="Pro residues" evidence="1">
    <location>
        <begin position="192"/>
        <end position="213"/>
    </location>
</feature>
<accession>A0A088E2G2</accession>
<gene>
    <name evidence="3" type="ORF">HA72_0435</name>
    <name evidence="4" type="ORF">MsedA_0448</name>
    <name evidence="5" type="ORF">MsedB_0448</name>
    <name evidence="6" type="ORF">MsedC_0447</name>
    <name evidence="7" type="ORF">MsedD_0448</name>
    <name evidence="8" type="ORF">MsedE_0448</name>
</gene>
<evidence type="ECO:0000313" key="6">
    <source>
        <dbReference type="EMBL" id="AKV78070.1"/>
    </source>
</evidence>
<dbReference type="Pfam" id="PF12773">
    <property type="entry name" value="DZR"/>
    <property type="match status" value="1"/>
</dbReference>
<evidence type="ECO:0000259" key="2">
    <source>
        <dbReference type="Pfam" id="PF12773"/>
    </source>
</evidence>
<dbReference type="EMBL" id="CP012176">
    <property type="protein sequence ID" value="AKV82561.1"/>
    <property type="molecule type" value="Genomic_DNA"/>
</dbReference>
<dbReference type="EMBL" id="CP012173">
    <property type="protein sequence ID" value="AKV75821.1"/>
    <property type="molecule type" value="Genomic_DNA"/>
</dbReference>
<reference evidence="11 12" key="2">
    <citation type="journal article" date="2015" name="Genome Announc.">
        <title>Complete Genome Sequences of Evolved Arsenate-Resistant Metallosphaera sedula Strains.</title>
        <authorList>
            <person name="Ai C."/>
            <person name="McCarthy S."/>
            <person name="Schackwitz W."/>
            <person name="Martin J."/>
            <person name="Lipzen A."/>
            <person name="Blum P."/>
        </authorList>
    </citation>
    <scope>NUCLEOTIDE SEQUENCE [LARGE SCALE GENOMIC DNA]</scope>
    <source>
        <strain evidence="6 12">ARS120-1</strain>
        <strain evidence="7 11">ARS120-2</strain>
        <strain evidence="4 14">ARS50-1</strain>
        <strain evidence="5 13">ARS50-2</strain>
    </source>
</reference>
<dbReference type="OMA" id="TAIMACE"/>
<dbReference type="Proteomes" id="UP000062475">
    <property type="component" value="Chromosome"/>
</dbReference>
<dbReference type="PATRIC" id="fig|43687.5.peg.446"/>
<dbReference type="Proteomes" id="UP000061362">
    <property type="component" value="Chromosome"/>
</dbReference>
<evidence type="ECO:0000313" key="12">
    <source>
        <dbReference type="Proteomes" id="UP000062398"/>
    </source>
</evidence>
<proteinExistence type="predicted"/>
<dbReference type="RefSeq" id="WP_012020400.1">
    <property type="nucleotide sequence ID" value="NZ_CP008822.1"/>
</dbReference>
<evidence type="ECO:0000313" key="7">
    <source>
        <dbReference type="EMBL" id="AKV80315.1"/>
    </source>
</evidence>
<evidence type="ECO:0000313" key="9">
    <source>
        <dbReference type="Proteomes" id="UP000029084"/>
    </source>
</evidence>
<dbReference type="EMBL" id="CP012174">
    <property type="protein sequence ID" value="AKV78070.1"/>
    <property type="molecule type" value="Genomic_DNA"/>
</dbReference>
<feature type="compositionally biased region" description="Polar residues" evidence="1">
    <location>
        <begin position="221"/>
        <end position="240"/>
    </location>
</feature>
<dbReference type="Proteomes" id="UP000068832">
    <property type="component" value="Chromosome"/>
</dbReference>
<dbReference type="InterPro" id="IPR025874">
    <property type="entry name" value="DZR"/>
</dbReference>
<evidence type="ECO:0000256" key="1">
    <source>
        <dbReference type="SAM" id="MobiDB-lite"/>
    </source>
</evidence>
<dbReference type="EMBL" id="CP012172">
    <property type="protein sequence ID" value="AKV73580.1"/>
    <property type="molecule type" value="Genomic_DNA"/>
</dbReference>
<dbReference type="AlphaFoldDB" id="A0A088E2G2"/>
<evidence type="ECO:0000313" key="14">
    <source>
        <dbReference type="Proteomes" id="UP000068832"/>
    </source>
</evidence>
<sequence length="288" mass="30856">MGYPYYGQPYGPAPGYPGGPYGPYGPNQGSNFTAIMACEQSTGLGGKQQIIPTQYPINLQYVVQEVVMFLMGQGFQTFPMIGYNLAIIQAQHKSLLGYLTDSNKAYTIRLCQGQGMVIVETGMANLMQDLITAGATAFIADDVLHSGLLTVAGGGLDVYEMYKQYSQEEQLFNMITMLVMQAPPAYQGQPGYPSPYSPQGQPPMSRPPQPPTQPTSSTGQIAQPPSSINQTSQPQTSQKCWSCGEPVPSSAKYCPNCGASLQQVKCPQCGSPNPPSAKFCSSCGTKLK</sequence>
<evidence type="ECO:0000313" key="8">
    <source>
        <dbReference type="EMBL" id="AKV82561.1"/>
    </source>
</evidence>
<evidence type="ECO:0000313" key="5">
    <source>
        <dbReference type="EMBL" id="AKV75821.1"/>
    </source>
</evidence>
<evidence type="ECO:0000313" key="10">
    <source>
        <dbReference type="Proteomes" id="UP000056255"/>
    </source>
</evidence>
<dbReference type="EMBL" id="CP008822">
    <property type="protein sequence ID" value="AIM26599.1"/>
    <property type="molecule type" value="Genomic_DNA"/>
</dbReference>
<dbReference type="Proteomes" id="UP000056255">
    <property type="component" value="Chromosome"/>
</dbReference>
<organism evidence="3 9">
    <name type="scientific">Metallosphaera sedula</name>
    <dbReference type="NCBI Taxonomy" id="43687"/>
    <lineage>
        <taxon>Archaea</taxon>
        <taxon>Thermoproteota</taxon>
        <taxon>Thermoprotei</taxon>
        <taxon>Sulfolobales</taxon>
        <taxon>Sulfolobaceae</taxon>
        <taxon>Metallosphaera</taxon>
    </lineage>
</organism>
<dbReference type="Proteomes" id="UP000062398">
    <property type="component" value="Chromosome"/>
</dbReference>
<evidence type="ECO:0000313" key="13">
    <source>
        <dbReference type="Proteomes" id="UP000062475"/>
    </source>
</evidence>
<evidence type="ECO:0000313" key="3">
    <source>
        <dbReference type="EMBL" id="AIM26599.1"/>
    </source>
</evidence>
<feature type="domain" description="DZANK-type" evidence="2">
    <location>
        <begin position="240"/>
        <end position="284"/>
    </location>
</feature>
<protein>
    <recommendedName>
        <fullName evidence="2">DZANK-type domain-containing protein</fullName>
    </recommendedName>
</protein>
<dbReference type="Proteomes" id="UP000029084">
    <property type="component" value="Chromosome"/>
</dbReference>
<name>A0A088E2G2_9CREN</name>
<evidence type="ECO:0000313" key="11">
    <source>
        <dbReference type="Proteomes" id="UP000061362"/>
    </source>
</evidence>
<dbReference type="OrthoDB" id="53394at2157"/>
<reference evidence="8 10" key="3">
    <citation type="submission" date="2015-07" db="EMBL/GenBank/DDBJ databases">
        <title>Physiological, transcriptional responses and genome re-sequencing of acid resistant extremely thermoacidophilic Metallosphaera sedula SARC-M1.</title>
        <authorList>
            <person name="Ai C."/>
            <person name="McCarthy S."/>
            <person name="Eckrich V."/>
            <person name="Rudrappa D."/>
            <person name="Qiu G."/>
            <person name="Blum P."/>
        </authorList>
    </citation>
    <scope>NUCLEOTIDE SEQUENCE [LARGE SCALE GENOMIC DNA]</scope>
    <source>
        <strain evidence="8 10">SARC-M1</strain>
    </source>
</reference>
<dbReference type="EMBL" id="CP012175">
    <property type="protein sequence ID" value="AKV80315.1"/>
    <property type="molecule type" value="Genomic_DNA"/>
</dbReference>
<evidence type="ECO:0000313" key="4">
    <source>
        <dbReference type="EMBL" id="AKV73580.1"/>
    </source>
</evidence>